<protein>
    <submittedName>
        <fullName evidence="1">Glycosyl transferase</fullName>
    </submittedName>
</protein>
<dbReference type="Proteomes" id="UP000189627">
    <property type="component" value="Chromosome 2"/>
</dbReference>
<dbReference type="CDD" id="cd03801">
    <property type="entry name" value="GT4_PimA-like"/>
    <property type="match status" value="1"/>
</dbReference>
<dbReference type="GO" id="GO:0016757">
    <property type="term" value="F:glycosyltransferase activity"/>
    <property type="evidence" value="ECO:0007669"/>
    <property type="project" value="TreeGrafter"/>
</dbReference>
<dbReference type="PANTHER" id="PTHR45947:SF3">
    <property type="entry name" value="SULFOQUINOVOSYL TRANSFERASE SQD2"/>
    <property type="match status" value="1"/>
</dbReference>
<dbReference type="EMBL" id="CP017758">
    <property type="protein sequence ID" value="AQV96207.1"/>
    <property type="molecule type" value="Genomic_DNA"/>
</dbReference>
<dbReference type="KEGG" id="cuh:BJN34_20235"/>
<sequence>MKALVTHPGLQHSHQMAQALYEQGMLRQYWSGVPVRGPGEPVPWWLPPGYRARVREVGIPQALRRHPMWFPGVLKLGLNRRMGLNRFMGLSHSAYAHRIFHLFDAWVARRVEVLRPEVVVAYENSAMRTFEAARRIGARCVLDAPSVHRVAAAAMLDMPPDWYQAEIDARKDREVELADLVITCSEFAAQSYADAGVPASKLRPILLGASPPGNVRRRRTRAGTRFLFAGGLTTRKAVDLLQQAFSMVRARVPEAELAIAGGGADPMLAATLASLASTPGVTLLGALPQSLLFQEIADADCLVLPSRFDSFGMVVVEALACGTPALVSERVGAKEILQEFPRAGWIVQVSAQSLYDRMLELATVPASLDDARQYASLAGEKYTWARYRRAAAATIATLC</sequence>
<organism evidence="1 2">
    <name type="scientific">Cupriavidus necator</name>
    <name type="common">Alcaligenes eutrophus</name>
    <name type="synonym">Ralstonia eutropha</name>
    <dbReference type="NCBI Taxonomy" id="106590"/>
    <lineage>
        <taxon>Bacteria</taxon>
        <taxon>Pseudomonadati</taxon>
        <taxon>Pseudomonadota</taxon>
        <taxon>Betaproteobacteria</taxon>
        <taxon>Burkholderiales</taxon>
        <taxon>Burkholderiaceae</taxon>
        <taxon>Cupriavidus</taxon>
    </lineage>
</organism>
<dbReference type="RefSeq" id="WP_078198690.1">
    <property type="nucleotide sequence ID" value="NZ_CP017758.1"/>
</dbReference>
<proteinExistence type="predicted"/>
<gene>
    <name evidence="1" type="ORF">BJN34_20235</name>
</gene>
<dbReference type="AlphaFoldDB" id="A0A1U9UUV4"/>
<dbReference type="OrthoDB" id="9775208at2"/>
<reference evidence="2" key="1">
    <citation type="submission" date="2017-02" db="EMBL/GenBank/DDBJ databases">
        <title>Complete genome sequence of Cupriavidus necator strain NH9, a 3-chlorobenzoate degrader.</title>
        <authorList>
            <person name="Moriuchi R."/>
            <person name="Dohra H."/>
            <person name="Ogawa N."/>
        </authorList>
    </citation>
    <scope>NUCLEOTIDE SEQUENCE [LARGE SCALE GENOMIC DNA]</scope>
    <source>
        <strain evidence="2">NH9</strain>
    </source>
</reference>
<evidence type="ECO:0000313" key="2">
    <source>
        <dbReference type="Proteomes" id="UP000189627"/>
    </source>
</evidence>
<dbReference type="Gene3D" id="3.40.50.2000">
    <property type="entry name" value="Glycogen Phosphorylase B"/>
    <property type="match status" value="1"/>
</dbReference>
<dbReference type="SUPFAM" id="SSF53756">
    <property type="entry name" value="UDP-Glycosyltransferase/glycogen phosphorylase"/>
    <property type="match status" value="1"/>
</dbReference>
<accession>A0A1U9UUV4</accession>
<name>A0A1U9UUV4_CUPNE</name>
<dbReference type="Pfam" id="PF13692">
    <property type="entry name" value="Glyco_trans_1_4"/>
    <property type="match status" value="1"/>
</dbReference>
<keyword evidence="1" id="KW-0808">Transferase</keyword>
<dbReference type="PANTHER" id="PTHR45947">
    <property type="entry name" value="SULFOQUINOVOSYL TRANSFERASE SQD2"/>
    <property type="match status" value="1"/>
</dbReference>
<dbReference type="InterPro" id="IPR050194">
    <property type="entry name" value="Glycosyltransferase_grp1"/>
</dbReference>
<evidence type="ECO:0000313" key="1">
    <source>
        <dbReference type="EMBL" id="AQV96207.1"/>
    </source>
</evidence>